<keyword evidence="2 3" id="KW-0813">Transport</keyword>
<dbReference type="InterPro" id="IPR014891">
    <property type="entry name" value="DWNN_domain"/>
</dbReference>
<dbReference type="PANTHER" id="PTHR12542:SF17">
    <property type="entry name" value="EXOCYST SUBUNIT EXO70 FAMILY PROTEIN"/>
    <property type="match status" value="1"/>
</dbReference>
<evidence type="ECO:0000256" key="2">
    <source>
        <dbReference type="ARBA" id="ARBA00022448"/>
    </source>
</evidence>
<dbReference type="SUPFAM" id="SSF74788">
    <property type="entry name" value="Cullin repeat-like"/>
    <property type="match status" value="1"/>
</dbReference>
<dbReference type="GO" id="GO:0000145">
    <property type="term" value="C:exocyst"/>
    <property type="evidence" value="ECO:0007669"/>
    <property type="project" value="InterPro"/>
</dbReference>
<reference evidence="5" key="1">
    <citation type="submission" date="2022-08" db="EMBL/GenBank/DDBJ databases">
        <authorList>
            <person name="Marques A."/>
        </authorList>
    </citation>
    <scope>NUCLEOTIDE SEQUENCE</scope>
    <source>
        <strain evidence="5">RhyPub2mFocal</strain>
        <tissue evidence="5">Leaves</tissue>
    </source>
</reference>
<dbReference type="GO" id="GO:0015031">
    <property type="term" value="P:protein transport"/>
    <property type="evidence" value="ECO:0007669"/>
    <property type="project" value="UniProtKB-KW"/>
</dbReference>
<comment type="caution">
    <text evidence="5">The sequence shown here is derived from an EMBL/GenBank/DDBJ whole genome shotgun (WGS) entry which is preliminary data.</text>
</comment>
<name>A0AAV8EV37_9POAL</name>
<dbReference type="PANTHER" id="PTHR12542">
    <property type="entry name" value="EXOCYST COMPLEX PROTEIN EXO70"/>
    <property type="match status" value="1"/>
</dbReference>
<dbReference type="AlphaFoldDB" id="A0AAV8EV37"/>
<proteinExistence type="inferred from homology"/>
<dbReference type="InterPro" id="IPR016159">
    <property type="entry name" value="Cullin_repeat-like_dom_sf"/>
</dbReference>
<evidence type="ECO:0000256" key="1">
    <source>
        <dbReference type="ARBA" id="ARBA00006756"/>
    </source>
</evidence>
<dbReference type="GO" id="GO:0006887">
    <property type="term" value="P:exocytosis"/>
    <property type="evidence" value="ECO:0007669"/>
    <property type="project" value="UniProtKB-KW"/>
</dbReference>
<comment type="similarity">
    <text evidence="1 3">Belongs to the EXO70 family.</text>
</comment>
<dbReference type="InterPro" id="IPR046364">
    <property type="entry name" value="Exo70_C"/>
</dbReference>
<keyword evidence="3" id="KW-0653">Protein transport</keyword>
<dbReference type="GO" id="GO:0008270">
    <property type="term" value="F:zinc ion binding"/>
    <property type="evidence" value="ECO:0007669"/>
    <property type="project" value="InterPro"/>
</dbReference>
<evidence type="ECO:0000313" key="6">
    <source>
        <dbReference type="Proteomes" id="UP001140206"/>
    </source>
</evidence>
<keyword evidence="6" id="KW-1185">Reference proteome</keyword>
<dbReference type="PROSITE" id="PS51282">
    <property type="entry name" value="DWNN"/>
    <property type="match status" value="1"/>
</dbReference>
<dbReference type="EMBL" id="JAMFTS010000003">
    <property type="protein sequence ID" value="KAJ4782378.1"/>
    <property type="molecule type" value="Genomic_DNA"/>
</dbReference>
<comment type="function">
    <text evidence="3">Component of the exocyst complex.</text>
</comment>
<dbReference type="GO" id="GO:0005546">
    <property type="term" value="F:phosphatidylinositol-4,5-bisphosphate binding"/>
    <property type="evidence" value="ECO:0007669"/>
    <property type="project" value="InterPro"/>
</dbReference>
<sequence>MSTTTLSSTLSSSASLRLNRNASYHSTRVVDSITSVHSFISRWDPQTSVSSGFLRATTHLHSYLLHVARSASRSAHHELIRTNFILQSAMSRLDQELKNHLMSITDAHSTPEAISTVSSIVQTMISTGYGEECLNTYQSIRRSAVTSQLTEFGFDLSTYLSKNLAKLKWDKLEIMIKSWIDAAPVAFHSIFFNERQLSDRIFVSSQESVRDAIFESIVYDTASKLLSFPELVAIHVRRSPEKLFRLLDVYDALSDILPDIKSSFKSFPASEVQQKAISSLKKLSDAVQGTLSDLEKAIRKNRVKPRVAVPGGALLPLTRYMMNYLISLSDYDHSINAIESNMTPDPTKYNSSSFESSDNLQDSPASIRIARLLLVLVQKLESKAESYRDNSLSYLFLTNNVNYMINKVETSRLNNILGEEWVVAHMSKVRRYVEGHLRSGWASVYAALPVKEKEAVDRIQRFETIFQKVLKEREGWVVIDAAMREEIRLLVEAMVVPPYSSWHRAYQGNATVRFSPHDVTKQIAMLYEGLNSGSSSGSGSAKFLRRFGRYLRRKGTDSSVTYQIENEEAQSGKLSLQYQTRYDTGHDAKPLTLPSTEMGSIYYRFKSQNQFKPLHIEGMLITVSNLRK</sequence>
<evidence type="ECO:0000259" key="4">
    <source>
        <dbReference type="PROSITE" id="PS51282"/>
    </source>
</evidence>
<accession>A0AAV8EV37</accession>
<dbReference type="Pfam" id="PF03081">
    <property type="entry name" value="Exo70_C"/>
    <property type="match status" value="1"/>
</dbReference>
<protein>
    <recommendedName>
        <fullName evidence="3">Exocyst subunit Exo70 family protein</fullName>
    </recommendedName>
</protein>
<evidence type="ECO:0000256" key="3">
    <source>
        <dbReference type="RuleBase" id="RU365026"/>
    </source>
</evidence>
<dbReference type="Gene3D" id="1.20.1280.170">
    <property type="entry name" value="Exocyst complex component Exo70"/>
    <property type="match status" value="1"/>
</dbReference>
<keyword evidence="3" id="KW-0268">Exocytosis</keyword>
<evidence type="ECO:0000313" key="5">
    <source>
        <dbReference type="EMBL" id="KAJ4782378.1"/>
    </source>
</evidence>
<dbReference type="InterPro" id="IPR004140">
    <property type="entry name" value="Exo70"/>
</dbReference>
<gene>
    <name evidence="5" type="ORF">LUZ62_066635</name>
</gene>
<organism evidence="5 6">
    <name type="scientific">Rhynchospora pubera</name>
    <dbReference type="NCBI Taxonomy" id="906938"/>
    <lineage>
        <taxon>Eukaryota</taxon>
        <taxon>Viridiplantae</taxon>
        <taxon>Streptophyta</taxon>
        <taxon>Embryophyta</taxon>
        <taxon>Tracheophyta</taxon>
        <taxon>Spermatophyta</taxon>
        <taxon>Magnoliopsida</taxon>
        <taxon>Liliopsida</taxon>
        <taxon>Poales</taxon>
        <taxon>Cyperaceae</taxon>
        <taxon>Cyperoideae</taxon>
        <taxon>Rhynchosporeae</taxon>
        <taxon>Rhynchospora</taxon>
    </lineage>
</organism>
<dbReference type="Proteomes" id="UP001140206">
    <property type="component" value="Chromosome 3"/>
</dbReference>
<feature type="domain" description="DWNN" evidence="4">
    <location>
        <begin position="601"/>
        <end position="628"/>
    </location>
</feature>